<dbReference type="InterPro" id="IPR050352">
    <property type="entry name" value="ABCG_transporters"/>
</dbReference>
<dbReference type="InterPro" id="IPR013525">
    <property type="entry name" value="ABC2_TM"/>
</dbReference>
<comment type="subcellular location">
    <subcellularLocation>
        <location evidence="1">Membrane</location>
        <topology evidence="1">Multi-pass membrane protein</topology>
    </subcellularLocation>
</comment>
<dbReference type="InterPro" id="IPR003439">
    <property type="entry name" value="ABC_transporter-like_ATP-bd"/>
</dbReference>
<evidence type="ECO:0000313" key="11">
    <source>
        <dbReference type="EMBL" id="EMS81514.1"/>
    </source>
</evidence>
<dbReference type="Pfam" id="PF01061">
    <property type="entry name" value="ABC2_membrane"/>
    <property type="match status" value="1"/>
</dbReference>
<gene>
    <name evidence="11" type="ORF">Dpo_1c06550</name>
</gene>
<evidence type="ECO:0000256" key="8">
    <source>
        <dbReference type="SAM" id="Coils"/>
    </source>
</evidence>
<keyword evidence="8" id="KW-0175">Coiled coil</keyword>
<evidence type="ECO:0000256" key="7">
    <source>
        <dbReference type="ARBA" id="ARBA00023136"/>
    </source>
</evidence>
<dbReference type="Pfam" id="PF00005">
    <property type="entry name" value="ABC_tran"/>
    <property type="match status" value="1"/>
</dbReference>
<dbReference type="PROSITE" id="PS00211">
    <property type="entry name" value="ABC_TRANSPORTER_1"/>
    <property type="match status" value="1"/>
</dbReference>
<keyword evidence="12" id="KW-1185">Reference proteome</keyword>
<evidence type="ECO:0000256" key="5">
    <source>
        <dbReference type="ARBA" id="ARBA00022840"/>
    </source>
</evidence>
<feature type="transmembrane region" description="Helical" evidence="9">
    <location>
        <begin position="719"/>
        <end position="741"/>
    </location>
</feature>
<keyword evidence="5" id="KW-0067">ATP-binding</keyword>
<dbReference type="InterPro" id="IPR003593">
    <property type="entry name" value="AAA+_ATPase"/>
</dbReference>
<dbReference type="GO" id="GO:0005524">
    <property type="term" value="F:ATP binding"/>
    <property type="evidence" value="ECO:0007669"/>
    <property type="project" value="UniProtKB-KW"/>
</dbReference>
<keyword evidence="4" id="KW-0547">Nucleotide-binding</keyword>
<dbReference type="GO" id="GO:0140359">
    <property type="term" value="F:ABC-type transporter activity"/>
    <property type="evidence" value="ECO:0007669"/>
    <property type="project" value="InterPro"/>
</dbReference>
<evidence type="ECO:0000313" key="12">
    <source>
        <dbReference type="Proteomes" id="UP000014216"/>
    </source>
</evidence>
<evidence type="ECO:0000256" key="9">
    <source>
        <dbReference type="SAM" id="Phobius"/>
    </source>
</evidence>
<feature type="transmembrane region" description="Helical" evidence="9">
    <location>
        <begin position="615"/>
        <end position="634"/>
    </location>
</feature>
<evidence type="ECO:0000256" key="4">
    <source>
        <dbReference type="ARBA" id="ARBA00022741"/>
    </source>
</evidence>
<comment type="caution">
    <text evidence="11">The sequence shown here is derived from an EMBL/GenBank/DDBJ whole genome shotgun (WGS) entry which is preliminary data.</text>
</comment>
<evidence type="ECO:0000256" key="6">
    <source>
        <dbReference type="ARBA" id="ARBA00022989"/>
    </source>
</evidence>
<dbReference type="PATRIC" id="fig|1286635.3.peg.680"/>
<dbReference type="RefSeq" id="WP_006964256.1">
    <property type="nucleotide sequence ID" value="NZ_APJX01000001.1"/>
</dbReference>
<keyword evidence="7 9" id="KW-0472">Membrane</keyword>
<dbReference type="Proteomes" id="UP000014216">
    <property type="component" value="Unassembled WGS sequence"/>
</dbReference>
<feature type="domain" description="ABC transporter" evidence="10">
    <location>
        <begin position="239"/>
        <end position="487"/>
    </location>
</feature>
<feature type="transmembrane region" description="Helical" evidence="9">
    <location>
        <begin position="976"/>
        <end position="996"/>
    </location>
</feature>
<sequence length="1020" mass="114160">MILSELVLNGILHLFALQASSHGPDGRGKARKLVATYLTDYLGIVNSDQYLDLFDGFLEFYDASTEPDFLISQTSTICNNLKGHIPRTEQYAVLLRFFELVSHFDADPNDMLPRLARAAGGTFEIDSSVIADMLAFLYHPEDAEKLGHNLLLVQPEAPPPGHGCKWKAFPRFSGRLTILHIEDIQTCFIISHQHAAIALNGIPVPPGSFRLLPAGAILRDDSSSALHYADIAQIFSSGRRDSDLAFTAWHVDFRFPGSDNGLHDFCFNASGGELIGVMGGSGVGKSTLISILNGTMPPQSGQIRINGLDLYTEKSTIEGVIGFVPQDDLLFDELTVYQNLLYSSRLCLANLTENDLDRRIQGILDELNQLETKDLKVGSPLEKTISGGQRKRLNIALELIREPSILFVDEPTSGLSSADSLNVMSLLKEQSNQGKLIIVIIHQPSSDIFKLFDQLWILDKGGRPIYTGNPIDALIYFRSAVWQAGTEECLCPRCGNVNPEQIFDIIEMKALDEKGYATTQRKISPSEWHARYKTSRTAADPAVDNALPAPEKVLHRPGLAGQLGIFFKRNLLTRLANKQYLGVNLLEAPLLAWIIASIARFETADGYLFGDNHNISVYFFMSVIVALFMGLSVSAEEIIRDRKILQRESFLHLSWFSYINAKTLYLALVSGLQTALYVLVGNTILEIPGFYWQTWLVLFSCSLCASMIGLNISAGFKTVVTIYIIIPLLLVPQIILGGRVVTFDDMISQHTPHNRVPLVGNLMPSRWGFEAVVVEQFMNNPYQRPYYDLKRRLSNMDYMTNYYIPELLSRIDFPFLERSDPAHKQAVGQTLELLKNEFNHLSRIEGVSPALPDNAFHPEGFSREIAGQLKSALAELRERCHRERQEADESLRALDTGRRKALTDEGFLDLEKKYLNKSLERLVYNSENLDEYRIAGNSIVRVSDPLFSSQLAPWGGAPFMAGQKRIGSFLVSTFEFNLSVLWLTTCCLYAILYFHLLPRLITRIASVEKAFSRLSLTSRP</sequence>
<feature type="transmembrane region" description="Helical" evidence="9">
    <location>
        <begin position="692"/>
        <end position="712"/>
    </location>
</feature>
<accession>S0G681</accession>
<reference evidence="11 12" key="1">
    <citation type="journal article" date="2013" name="Genome Announc.">
        <title>Draft Genome Sequence of Desulfotignum phosphitoxidans DSM 13687 Strain FiPS-3.</title>
        <authorList>
            <person name="Poehlein A."/>
            <person name="Daniel R."/>
            <person name="Simeonova D.D."/>
        </authorList>
    </citation>
    <scope>NUCLEOTIDE SEQUENCE [LARGE SCALE GENOMIC DNA]</scope>
    <source>
        <strain evidence="11 12">DSM 13687</strain>
    </source>
</reference>
<dbReference type="GO" id="GO:0016020">
    <property type="term" value="C:membrane"/>
    <property type="evidence" value="ECO:0007669"/>
    <property type="project" value="UniProtKB-SubCell"/>
</dbReference>
<dbReference type="GO" id="GO:0016887">
    <property type="term" value="F:ATP hydrolysis activity"/>
    <property type="evidence" value="ECO:0007669"/>
    <property type="project" value="InterPro"/>
</dbReference>
<keyword evidence="6 9" id="KW-1133">Transmembrane helix</keyword>
<keyword evidence="3 9" id="KW-0812">Transmembrane</keyword>
<evidence type="ECO:0000256" key="1">
    <source>
        <dbReference type="ARBA" id="ARBA00004141"/>
    </source>
</evidence>
<dbReference type="InterPro" id="IPR027417">
    <property type="entry name" value="P-loop_NTPase"/>
</dbReference>
<keyword evidence="2" id="KW-0813">Transport</keyword>
<dbReference type="InterPro" id="IPR017871">
    <property type="entry name" value="ABC_transporter-like_CS"/>
</dbReference>
<dbReference type="EMBL" id="APJX01000001">
    <property type="protein sequence ID" value="EMS81514.1"/>
    <property type="molecule type" value="Genomic_DNA"/>
</dbReference>
<dbReference type="SUPFAM" id="SSF52540">
    <property type="entry name" value="P-loop containing nucleoside triphosphate hydrolases"/>
    <property type="match status" value="1"/>
</dbReference>
<proteinExistence type="predicted"/>
<evidence type="ECO:0000256" key="3">
    <source>
        <dbReference type="ARBA" id="ARBA00022692"/>
    </source>
</evidence>
<dbReference type="PANTHER" id="PTHR48041:SF139">
    <property type="entry name" value="PROTEIN SCARLET"/>
    <property type="match status" value="1"/>
</dbReference>
<dbReference type="PANTHER" id="PTHR48041">
    <property type="entry name" value="ABC TRANSPORTER G FAMILY MEMBER 28"/>
    <property type="match status" value="1"/>
</dbReference>
<evidence type="ECO:0000256" key="2">
    <source>
        <dbReference type="ARBA" id="ARBA00022448"/>
    </source>
</evidence>
<feature type="coiled-coil region" evidence="8">
    <location>
        <begin position="866"/>
        <end position="893"/>
    </location>
</feature>
<organism evidence="11 12">
    <name type="scientific">Desulfotignum phosphitoxidans DSM 13687</name>
    <dbReference type="NCBI Taxonomy" id="1286635"/>
    <lineage>
        <taxon>Bacteria</taxon>
        <taxon>Pseudomonadati</taxon>
        <taxon>Thermodesulfobacteriota</taxon>
        <taxon>Desulfobacteria</taxon>
        <taxon>Desulfobacterales</taxon>
        <taxon>Desulfobacteraceae</taxon>
        <taxon>Desulfotignum</taxon>
    </lineage>
</organism>
<protein>
    <submittedName>
        <fullName evidence="11">ABC-type multidrug transport system, ATPase component</fullName>
    </submittedName>
</protein>
<dbReference type="AlphaFoldDB" id="S0G681"/>
<dbReference type="SMART" id="SM00382">
    <property type="entry name" value="AAA"/>
    <property type="match status" value="1"/>
</dbReference>
<evidence type="ECO:0000259" key="10">
    <source>
        <dbReference type="PROSITE" id="PS50893"/>
    </source>
</evidence>
<name>S0G681_9BACT</name>
<dbReference type="OrthoDB" id="9804819at2"/>
<dbReference type="PROSITE" id="PS50893">
    <property type="entry name" value="ABC_TRANSPORTER_2"/>
    <property type="match status" value="1"/>
</dbReference>
<dbReference type="Gene3D" id="3.40.50.300">
    <property type="entry name" value="P-loop containing nucleotide triphosphate hydrolases"/>
    <property type="match status" value="1"/>
</dbReference>
<feature type="transmembrane region" description="Helical" evidence="9">
    <location>
        <begin position="655"/>
        <end position="680"/>
    </location>
</feature>